<feature type="transmembrane region" description="Helical" evidence="1">
    <location>
        <begin position="58"/>
        <end position="80"/>
    </location>
</feature>
<feature type="transmembrane region" description="Helical" evidence="1">
    <location>
        <begin position="100"/>
        <end position="120"/>
    </location>
</feature>
<dbReference type="Gene3D" id="1.10.287.70">
    <property type="match status" value="1"/>
</dbReference>
<keyword evidence="1" id="KW-0812">Transmembrane</keyword>
<evidence type="ECO:0000259" key="2">
    <source>
        <dbReference type="Pfam" id="PF07885"/>
    </source>
</evidence>
<comment type="caution">
    <text evidence="3">The sequence shown here is derived from an EMBL/GenBank/DDBJ whole genome shotgun (WGS) entry which is preliminary data.</text>
</comment>
<evidence type="ECO:0000313" key="3">
    <source>
        <dbReference type="EMBL" id="MFD0789872.1"/>
    </source>
</evidence>
<dbReference type="SUPFAM" id="SSF81324">
    <property type="entry name" value="Voltage-gated potassium channels"/>
    <property type="match status" value="1"/>
</dbReference>
<keyword evidence="1" id="KW-0472">Membrane</keyword>
<feature type="domain" description="Potassium channel" evidence="2">
    <location>
        <begin position="69"/>
        <end position="146"/>
    </location>
</feature>
<dbReference type="Proteomes" id="UP001597055">
    <property type="component" value="Unassembled WGS sequence"/>
</dbReference>
<protein>
    <submittedName>
        <fullName evidence="3">Ion channel</fullName>
    </submittedName>
</protein>
<name>A0ABW3AFV5_9MICO</name>
<keyword evidence="4" id="KW-1185">Reference proteome</keyword>
<gene>
    <name evidence="3" type="ORF">ACFQ0P_05635</name>
</gene>
<proteinExistence type="predicted"/>
<evidence type="ECO:0000256" key="1">
    <source>
        <dbReference type="SAM" id="Phobius"/>
    </source>
</evidence>
<dbReference type="Pfam" id="PF07885">
    <property type="entry name" value="Ion_trans_2"/>
    <property type="match status" value="1"/>
</dbReference>
<evidence type="ECO:0000313" key="4">
    <source>
        <dbReference type="Proteomes" id="UP001597055"/>
    </source>
</evidence>
<organism evidence="3 4">
    <name type="scientific">Microbacterium insulae</name>
    <dbReference type="NCBI Taxonomy" id="483014"/>
    <lineage>
        <taxon>Bacteria</taxon>
        <taxon>Bacillati</taxon>
        <taxon>Actinomycetota</taxon>
        <taxon>Actinomycetes</taxon>
        <taxon>Micrococcales</taxon>
        <taxon>Microbacteriaceae</taxon>
        <taxon>Microbacterium</taxon>
    </lineage>
</organism>
<dbReference type="EMBL" id="JBHTII010000001">
    <property type="protein sequence ID" value="MFD0789872.1"/>
    <property type="molecule type" value="Genomic_DNA"/>
</dbReference>
<sequence>MTTFLSTAAGVLLLVVALNDVFHTLLRPASTGRLTTLVFRTVWGMSRGRRPLAVSGPLTVLATISVWIVLVTLGWALVYLPHFPDGFSYSGVNPADYNPFLEVITFSLVALTTLGLGDVVPAEPIIRFLSPLEALTGFALLSASVSWYMQLYPALARRRAVAIELTSLHESGIRMTPPAVSAGYAASVVSSVARSLAELTADLVQNTEIFYFAERDDRLSVTRAIGYAIDVRDAARASGDGDLRAAGVLLEKVLDELARVLTEQYPHVTGESTDAILRAVAGSHGHQLGSS</sequence>
<keyword evidence="1" id="KW-1133">Transmembrane helix</keyword>
<dbReference type="InterPro" id="IPR013099">
    <property type="entry name" value="K_chnl_dom"/>
</dbReference>
<reference evidence="4" key="1">
    <citation type="journal article" date="2019" name="Int. J. Syst. Evol. Microbiol.">
        <title>The Global Catalogue of Microorganisms (GCM) 10K type strain sequencing project: providing services to taxonomists for standard genome sequencing and annotation.</title>
        <authorList>
            <consortium name="The Broad Institute Genomics Platform"/>
            <consortium name="The Broad Institute Genome Sequencing Center for Infectious Disease"/>
            <person name="Wu L."/>
            <person name="Ma J."/>
        </authorList>
    </citation>
    <scope>NUCLEOTIDE SEQUENCE [LARGE SCALE GENOMIC DNA]</scope>
    <source>
        <strain evidence="4">CCUG 54523</strain>
    </source>
</reference>
<feature type="transmembrane region" description="Helical" evidence="1">
    <location>
        <begin position="132"/>
        <end position="149"/>
    </location>
</feature>
<accession>A0ABW3AFV5</accession>
<dbReference type="RefSeq" id="WP_204981131.1">
    <property type="nucleotide sequence ID" value="NZ_JBHTII010000001.1"/>
</dbReference>